<dbReference type="InterPro" id="IPR014730">
    <property type="entry name" value="ETF_a/b_N"/>
</dbReference>
<comment type="cofactor">
    <cofactor evidence="6">
        <name>FAD</name>
        <dbReference type="ChEBI" id="CHEBI:57692"/>
    </cofactor>
    <text evidence="6">Binds 1 FAD per dimer.</text>
</comment>
<feature type="binding site" evidence="6">
    <location>
        <begin position="244"/>
        <end position="245"/>
    </location>
    <ligand>
        <name>FAD</name>
        <dbReference type="ChEBI" id="CHEBI:57692"/>
    </ligand>
</feature>
<keyword evidence="4 6" id="KW-0274">FAD</keyword>
<evidence type="ECO:0000256" key="1">
    <source>
        <dbReference type="ARBA" id="ARBA00005817"/>
    </source>
</evidence>
<dbReference type="Pfam" id="PF01012">
    <property type="entry name" value="ETF"/>
    <property type="match status" value="1"/>
</dbReference>
<dbReference type="SMART" id="SM00893">
    <property type="entry name" value="ETF"/>
    <property type="match status" value="1"/>
</dbReference>
<evidence type="ECO:0000256" key="4">
    <source>
        <dbReference type="ARBA" id="ARBA00022827"/>
    </source>
</evidence>
<dbReference type="PANTHER" id="PTHR43153:SF1">
    <property type="entry name" value="ELECTRON TRANSFER FLAVOPROTEIN SUBUNIT ALPHA, MITOCHONDRIAL"/>
    <property type="match status" value="1"/>
</dbReference>
<dbReference type="Pfam" id="PF00766">
    <property type="entry name" value="ETF_alpha"/>
    <property type="match status" value="1"/>
</dbReference>
<comment type="similarity">
    <text evidence="1">Belongs to the ETF alpha-subunit/FixB family.</text>
</comment>
<comment type="caution">
    <text evidence="8">The sequence shown here is derived from an EMBL/GenBank/DDBJ whole genome shotgun (WGS) entry which is preliminary data.</text>
</comment>
<dbReference type="Proteomes" id="UP000282311">
    <property type="component" value="Unassembled WGS sequence"/>
</dbReference>
<evidence type="ECO:0000256" key="5">
    <source>
        <dbReference type="ARBA" id="ARBA00022982"/>
    </source>
</evidence>
<evidence type="ECO:0000256" key="3">
    <source>
        <dbReference type="ARBA" id="ARBA00022630"/>
    </source>
</evidence>
<evidence type="ECO:0000256" key="6">
    <source>
        <dbReference type="PIRSR" id="PIRSR000089-1"/>
    </source>
</evidence>
<feature type="binding site" evidence="6">
    <location>
        <begin position="258"/>
        <end position="262"/>
    </location>
    <ligand>
        <name>FAD</name>
        <dbReference type="ChEBI" id="CHEBI:57692"/>
    </ligand>
</feature>
<name>A0A3B0CJK2_9BACL</name>
<dbReference type="SUPFAM" id="SSF52467">
    <property type="entry name" value="DHS-like NAD/FAD-binding domain"/>
    <property type="match status" value="1"/>
</dbReference>
<dbReference type="FunFam" id="3.40.50.1220:FF:000001">
    <property type="entry name" value="Electron transfer flavoprotein, alpha subunit"/>
    <property type="match status" value="1"/>
</dbReference>
<evidence type="ECO:0000313" key="9">
    <source>
        <dbReference type="Proteomes" id="UP000282311"/>
    </source>
</evidence>
<gene>
    <name evidence="8" type="ORF">D7M11_14290</name>
</gene>
<keyword evidence="3" id="KW-0285">Flavoprotein</keyword>
<dbReference type="GO" id="GO:0009055">
    <property type="term" value="F:electron transfer activity"/>
    <property type="evidence" value="ECO:0007669"/>
    <property type="project" value="InterPro"/>
</dbReference>
<protein>
    <submittedName>
        <fullName evidence="8">Electron transfer flavoprotein subunit alpha/FixB family protein</fullName>
    </submittedName>
</protein>
<organism evidence="8 9">
    <name type="scientific">Paenibacillus ginsengarvi</name>
    <dbReference type="NCBI Taxonomy" id="400777"/>
    <lineage>
        <taxon>Bacteria</taxon>
        <taxon>Bacillati</taxon>
        <taxon>Bacillota</taxon>
        <taxon>Bacilli</taxon>
        <taxon>Bacillales</taxon>
        <taxon>Paenibacillaceae</taxon>
        <taxon>Paenibacillus</taxon>
    </lineage>
</organism>
<keyword evidence="5" id="KW-0249">Electron transport</keyword>
<dbReference type="PROSITE" id="PS00696">
    <property type="entry name" value="ETF_ALPHA"/>
    <property type="match status" value="1"/>
</dbReference>
<keyword evidence="2" id="KW-0813">Transport</keyword>
<evidence type="ECO:0000313" key="8">
    <source>
        <dbReference type="EMBL" id="RKN84176.1"/>
    </source>
</evidence>
<sequence length="334" mass="34713">MNHLVLVITEQRDGALRQVSLEAVAAARLIAGDGGTVVALVAGSEAASHIAMLTAAGADRIAFAADPVPELSAHTERHLRAAAEAVRQIRPTAVVLGHTASGKDMAPRLAAQLGAGQLSDVIQIERSGDSVSFTRPIYAGKAFEKRSFSKLPWVVTIRPNNFKPAAPYENAADAPATDVTVETVTAPDVPLRTIVKQIAKRTSGKTDLSEAKIVVSGGRGVAGSDGFKPLEQLAEALGGAVGASRGACDAGYCDYSMQIGQTGKVVTPELYIACGISGAIQHLAGMSGSRIIVAINKDPEAPIFKVADYGIVGDLFEIVPLLAEEFKRLKSAAP</sequence>
<feature type="binding site" evidence="6">
    <location>
        <position position="219"/>
    </location>
    <ligand>
        <name>FAD</name>
        <dbReference type="ChEBI" id="CHEBI:57692"/>
    </ligand>
</feature>
<dbReference type="PANTHER" id="PTHR43153">
    <property type="entry name" value="ELECTRON TRANSFER FLAVOPROTEIN ALPHA"/>
    <property type="match status" value="1"/>
</dbReference>
<reference evidence="8 9" key="1">
    <citation type="journal article" date="2007" name="Int. J. Syst. Evol. Microbiol.">
        <title>Paenibacillus ginsengarvi sp. nov., isolated from soil from ginseng cultivation.</title>
        <authorList>
            <person name="Yoon M.H."/>
            <person name="Ten L.N."/>
            <person name="Im W.T."/>
        </authorList>
    </citation>
    <scope>NUCLEOTIDE SEQUENCE [LARGE SCALE GENOMIC DNA]</scope>
    <source>
        <strain evidence="8 9">KCTC 13059</strain>
    </source>
</reference>
<dbReference type="GO" id="GO:0033539">
    <property type="term" value="P:fatty acid beta-oxidation using acyl-CoA dehydrogenase"/>
    <property type="evidence" value="ECO:0007669"/>
    <property type="project" value="TreeGrafter"/>
</dbReference>
<dbReference type="AlphaFoldDB" id="A0A3B0CJK2"/>
<dbReference type="Gene3D" id="3.40.50.1220">
    <property type="entry name" value="TPP-binding domain"/>
    <property type="match status" value="1"/>
</dbReference>
<dbReference type="InterPro" id="IPR018206">
    <property type="entry name" value="ETF_asu_C_CS"/>
</dbReference>
<feature type="binding site" evidence="6">
    <location>
        <position position="296"/>
    </location>
    <ligand>
        <name>FAD</name>
        <dbReference type="ChEBI" id="CHEBI:57692"/>
    </ligand>
</feature>
<dbReference type="InterPro" id="IPR014729">
    <property type="entry name" value="Rossmann-like_a/b/a_fold"/>
</dbReference>
<dbReference type="InterPro" id="IPR029035">
    <property type="entry name" value="DHS-like_NAD/FAD-binding_dom"/>
</dbReference>
<dbReference type="RefSeq" id="WP_120747911.1">
    <property type="nucleotide sequence ID" value="NZ_RBAH01000009.1"/>
</dbReference>
<evidence type="ECO:0000259" key="7">
    <source>
        <dbReference type="SMART" id="SM00893"/>
    </source>
</evidence>
<dbReference type="GO" id="GO:0050660">
    <property type="term" value="F:flavin adenine dinucleotide binding"/>
    <property type="evidence" value="ECO:0007669"/>
    <property type="project" value="InterPro"/>
</dbReference>
<evidence type="ECO:0000256" key="2">
    <source>
        <dbReference type="ARBA" id="ARBA00022448"/>
    </source>
</evidence>
<feature type="binding site" evidence="6">
    <location>
        <begin position="275"/>
        <end position="282"/>
    </location>
    <ligand>
        <name>FAD</name>
        <dbReference type="ChEBI" id="CHEBI:57692"/>
    </ligand>
</feature>
<dbReference type="InterPro" id="IPR001308">
    <property type="entry name" value="ETF_a/FixB"/>
</dbReference>
<dbReference type="CDD" id="cd01715">
    <property type="entry name" value="ETF_alpha"/>
    <property type="match status" value="1"/>
</dbReference>
<dbReference type="OrthoDB" id="9770286at2"/>
<feature type="domain" description="Electron transfer flavoprotein alpha/beta-subunit N-terminal" evidence="7">
    <location>
        <begin position="5"/>
        <end position="193"/>
    </location>
</feature>
<dbReference type="Gene3D" id="3.40.50.620">
    <property type="entry name" value="HUPs"/>
    <property type="match status" value="1"/>
</dbReference>
<proteinExistence type="inferred from homology"/>
<dbReference type="PIRSF" id="PIRSF000089">
    <property type="entry name" value="Electra_flavoP_a"/>
    <property type="match status" value="1"/>
</dbReference>
<dbReference type="InterPro" id="IPR033947">
    <property type="entry name" value="ETF_alpha_N"/>
</dbReference>
<dbReference type="SUPFAM" id="SSF52402">
    <property type="entry name" value="Adenine nucleotide alpha hydrolases-like"/>
    <property type="match status" value="1"/>
</dbReference>
<accession>A0A3B0CJK2</accession>
<dbReference type="InterPro" id="IPR014731">
    <property type="entry name" value="ETF_asu_C"/>
</dbReference>
<dbReference type="EMBL" id="RBAH01000009">
    <property type="protein sequence ID" value="RKN84176.1"/>
    <property type="molecule type" value="Genomic_DNA"/>
</dbReference>
<keyword evidence="9" id="KW-1185">Reference proteome</keyword>